<evidence type="ECO:0000256" key="6">
    <source>
        <dbReference type="ARBA" id="ARBA00023235"/>
    </source>
</evidence>
<reference evidence="12 13" key="1">
    <citation type="submission" date="2019-03" db="EMBL/GenBank/DDBJ databases">
        <title>Genomic Encyclopedia of Type Strains, Phase III (KMG-III): the genomes of soil and plant-associated and newly described type strains.</title>
        <authorList>
            <person name="Whitman W."/>
        </authorList>
    </citation>
    <scope>NUCLEOTIDE SEQUENCE [LARGE SCALE GENOMIC DNA]</scope>
    <source>
        <strain evidence="12 13">CGMCC 1.7002</strain>
    </source>
</reference>
<accession>A0A4R6VTW3</accession>
<dbReference type="SUPFAM" id="SSF53738">
    <property type="entry name" value="Phosphoglucomutase, first 3 domains"/>
    <property type="match status" value="3"/>
</dbReference>
<evidence type="ECO:0000313" key="12">
    <source>
        <dbReference type="EMBL" id="TDQ67509.1"/>
    </source>
</evidence>
<feature type="domain" description="Alpha-D-phosphohexomutase C-terminal" evidence="8">
    <location>
        <begin position="380"/>
        <end position="446"/>
    </location>
</feature>
<comment type="caution">
    <text evidence="12">The sequence shown here is derived from an EMBL/GenBank/DDBJ whole genome shotgun (WGS) entry which is preliminary data.</text>
</comment>
<evidence type="ECO:0000256" key="1">
    <source>
        <dbReference type="ARBA" id="ARBA00001946"/>
    </source>
</evidence>
<dbReference type="PRINTS" id="PR00509">
    <property type="entry name" value="PGMPMM"/>
</dbReference>
<dbReference type="GO" id="GO:0016868">
    <property type="term" value="F:intramolecular phosphotransferase activity"/>
    <property type="evidence" value="ECO:0007669"/>
    <property type="project" value="InterPro"/>
</dbReference>
<comment type="cofactor">
    <cofactor evidence="1">
        <name>Mg(2+)</name>
        <dbReference type="ChEBI" id="CHEBI:18420"/>
    </cofactor>
</comment>
<dbReference type="GO" id="GO:0005975">
    <property type="term" value="P:carbohydrate metabolic process"/>
    <property type="evidence" value="ECO:0007669"/>
    <property type="project" value="InterPro"/>
</dbReference>
<organism evidence="12 13">
    <name type="scientific">Maritalea mobilis</name>
    <dbReference type="NCBI Taxonomy" id="483324"/>
    <lineage>
        <taxon>Bacteria</taxon>
        <taxon>Pseudomonadati</taxon>
        <taxon>Pseudomonadota</taxon>
        <taxon>Alphaproteobacteria</taxon>
        <taxon>Hyphomicrobiales</taxon>
        <taxon>Devosiaceae</taxon>
        <taxon>Maritalea</taxon>
    </lineage>
</organism>
<gene>
    <name evidence="12" type="ORF">ATL17_1524</name>
</gene>
<feature type="domain" description="Alpha-D-phosphohexomutase alpha/beta/alpha" evidence="10">
    <location>
        <begin position="162"/>
        <end position="260"/>
    </location>
</feature>
<dbReference type="Proteomes" id="UP000295391">
    <property type="component" value="Unassembled WGS sequence"/>
</dbReference>
<dbReference type="Pfam" id="PF00408">
    <property type="entry name" value="PGM_PMM_IV"/>
    <property type="match status" value="1"/>
</dbReference>
<evidence type="ECO:0000256" key="3">
    <source>
        <dbReference type="ARBA" id="ARBA00022553"/>
    </source>
</evidence>
<evidence type="ECO:0000313" key="13">
    <source>
        <dbReference type="Proteomes" id="UP000295391"/>
    </source>
</evidence>
<evidence type="ECO:0000259" key="9">
    <source>
        <dbReference type="Pfam" id="PF02878"/>
    </source>
</evidence>
<proteinExistence type="inferred from homology"/>
<comment type="similarity">
    <text evidence="2 7">Belongs to the phosphohexose mutase family.</text>
</comment>
<dbReference type="InterPro" id="IPR005844">
    <property type="entry name" value="A-D-PHexomutase_a/b/a-I"/>
</dbReference>
<dbReference type="InterPro" id="IPR005841">
    <property type="entry name" value="Alpha-D-phosphohexomutase_SF"/>
</dbReference>
<feature type="domain" description="Alpha-D-phosphohexomutase alpha/beta/alpha" evidence="11">
    <location>
        <begin position="265"/>
        <end position="375"/>
    </location>
</feature>
<keyword evidence="13" id="KW-1185">Reference proteome</keyword>
<dbReference type="InterPro" id="IPR016066">
    <property type="entry name" value="A-D-PHexomutase_CS"/>
</dbReference>
<keyword evidence="6" id="KW-0413">Isomerase</keyword>
<dbReference type="InterPro" id="IPR036900">
    <property type="entry name" value="A-D-PHexomutase_C_sf"/>
</dbReference>
<dbReference type="PANTHER" id="PTHR43771:SF1">
    <property type="entry name" value="PHOSPHOMANNOMUTASE"/>
    <property type="match status" value="1"/>
</dbReference>
<dbReference type="CDD" id="cd03089">
    <property type="entry name" value="PMM_PGM"/>
    <property type="match status" value="1"/>
</dbReference>
<sequence>MSRAANKFGSPFKAYDVRGMIPTQINTPFAYRFGQAVAAHLAPKQVVVGHDMRMDSGPLAAALQQGLQDSGVNVHPVGRCGTEEVYFHTAQMDADVGLMVTASHNPDSYNGIKIVLKGATAATQENTLGPLEKLVMGDSEFEAVTTYEARGKAEPTLDRNLYIERLLKQIDGIDLKPLKIVAHGGNGCAGPIIDLLEPHLPFEFIKVDNEPDGRLPNGIPNPLLPEKRQRAADAVKAQGADLGIAWDGDFDRCFFYDHEGTFVEGYYLVGLIGQTLVRQNGGGKVVYDPRLTWNTIDQIEAAGGTPIACRTGHTFFKKVMRDNDAIYGGEMSAHHYFKDFAYCDTGMLPWLTIVAEICQSGTSLKDMVAARIEKFPCSGEINFTVEDAPTTIKKIEDELASKANQVEDIDGLGLVFDEWRCNIRASNTEPLLRLNLETRGNTALLKEKTNLLSSLIRG</sequence>
<dbReference type="GO" id="GO:0000287">
    <property type="term" value="F:magnesium ion binding"/>
    <property type="evidence" value="ECO:0007669"/>
    <property type="project" value="InterPro"/>
</dbReference>
<dbReference type="AlphaFoldDB" id="A0A4R6VTW3"/>
<evidence type="ECO:0000256" key="5">
    <source>
        <dbReference type="ARBA" id="ARBA00022842"/>
    </source>
</evidence>
<dbReference type="InterPro" id="IPR005846">
    <property type="entry name" value="A-D-PHexomutase_a/b/a-III"/>
</dbReference>
<evidence type="ECO:0000259" key="8">
    <source>
        <dbReference type="Pfam" id="PF00408"/>
    </source>
</evidence>
<evidence type="ECO:0000259" key="11">
    <source>
        <dbReference type="Pfam" id="PF02880"/>
    </source>
</evidence>
<dbReference type="Pfam" id="PF02880">
    <property type="entry name" value="PGM_PMM_III"/>
    <property type="match status" value="1"/>
</dbReference>
<dbReference type="Gene3D" id="3.30.310.50">
    <property type="entry name" value="Alpha-D-phosphohexomutase, C-terminal domain"/>
    <property type="match status" value="1"/>
</dbReference>
<keyword evidence="3" id="KW-0597">Phosphoprotein</keyword>
<keyword evidence="4 7" id="KW-0479">Metal-binding</keyword>
<dbReference type="SUPFAM" id="SSF55957">
    <property type="entry name" value="Phosphoglucomutase, C-terminal domain"/>
    <property type="match status" value="1"/>
</dbReference>
<dbReference type="InterPro" id="IPR016055">
    <property type="entry name" value="A-D-PHexomutase_a/b/a-I/II/III"/>
</dbReference>
<dbReference type="RefSeq" id="WP_133572119.1">
    <property type="nucleotide sequence ID" value="NZ_SNYR01000001.1"/>
</dbReference>
<dbReference type="InterPro" id="IPR005845">
    <property type="entry name" value="A-D-PHexomutase_a/b/a-II"/>
</dbReference>
<evidence type="ECO:0000256" key="4">
    <source>
        <dbReference type="ARBA" id="ARBA00022723"/>
    </source>
</evidence>
<dbReference type="PROSITE" id="PS00710">
    <property type="entry name" value="PGM_PMM"/>
    <property type="match status" value="1"/>
</dbReference>
<dbReference type="InterPro" id="IPR005843">
    <property type="entry name" value="A-D-PHexomutase_C"/>
</dbReference>
<feature type="domain" description="Alpha-D-phosphohexomutase alpha/beta/alpha" evidence="9">
    <location>
        <begin position="12"/>
        <end position="125"/>
    </location>
</feature>
<name>A0A4R6VTW3_9HYPH</name>
<protein>
    <submittedName>
        <fullName evidence="12">Phosphomannomutase/phosphoglucomutase</fullName>
    </submittedName>
</protein>
<dbReference type="EMBL" id="SNYR01000001">
    <property type="protein sequence ID" value="TDQ67509.1"/>
    <property type="molecule type" value="Genomic_DNA"/>
</dbReference>
<dbReference type="Pfam" id="PF02879">
    <property type="entry name" value="PGM_PMM_II"/>
    <property type="match status" value="1"/>
</dbReference>
<keyword evidence="5 7" id="KW-0460">Magnesium</keyword>
<evidence type="ECO:0000259" key="10">
    <source>
        <dbReference type="Pfam" id="PF02879"/>
    </source>
</evidence>
<dbReference type="Pfam" id="PF02878">
    <property type="entry name" value="PGM_PMM_I"/>
    <property type="match status" value="1"/>
</dbReference>
<evidence type="ECO:0000256" key="7">
    <source>
        <dbReference type="RuleBase" id="RU004326"/>
    </source>
</evidence>
<dbReference type="PANTHER" id="PTHR43771">
    <property type="entry name" value="PHOSPHOMANNOMUTASE"/>
    <property type="match status" value="1"/>
</dbReference>
<dbReference type="Gene3D" id="3.40.120.10">
    <property type="entry name" value="Alpha-D-Glucose-1,6-Bisphosphate, subunit A, domain 3"/>
    <property type="match status" value="3"/>
</dbReference>
<evidence type="ECO:0000256" key="2">
    <source>
        <dbReference type="ARBA" id="ARBA00010231"/>
    </source>
</evidence>
<dbReference type="OrthoDB" id="9803322at2"/>